<evidence type="ECO:0000313" key="2">
    <source>
        <dbReference type="EMBL" id="KAK7689382.1"/>
    </source>
</evidence>
<feature type="compositionally biased region" description="Low complexity" evidence="1">
    <location>
        <begin position="176"/>
        <end position="189"/>
    </location>
</feature>
<feature type="compositionally biased region" description="Low complexity" evidence="1">
    <location>
        <begin position="144"/>
        <end position="162"/>
    </location>
</feature>
<feature type="compositionally biased region" description="Basic and acidic residues" evidence="1">
    <location>
        <begin position="1"/>
        <end position="10"/>
    </location>
</feature>
<accession>A0AAW0GHH5</accession>
<organism evidence="2 3">
    <name type="scientific">Cerrena zonata</name>
    <dbReference type="NCBI Taxonomy" id="2478898"/>
    <lineage>
        <taxon>Eukaryota</taxon>
        <taxon>Fungi</taxon>
        <taxon>Dikarya</taxon>
        <taxon>Basidiomycota</taxon>
        <taxon>Agaricomycotina</taxon>
        <taxon>Agaricomycetes</taxon>
        <taxon>Polyporales</taxon>
        <taxon>Cerrenaceae</taxon>
        <taxon>Cerrena</taxon>
    </lineage>
</organism>
<reference evidence="2 3" key="1">
    <citation type="submission" date="2022-09" db="EMBL/GenBank/DDBJ databases">
        <authorList>
            <person name="Palmer J.M."/>
        </authorList>
    </citation>
    <scope>NUCLEOTIDE SEQUENCE [LARGE SCALE GENOMIC DNA]</scope>
    <source>
        <strain evidence="2 3">DSM 7382</strain>
    </source>
</reference>
<feature type="compositionally biased region" description="Polar residues" evidence="1">
    <location>
        <begin position="105"/>
        <end position="121"/>
    </location>
</feature>
<dbReference type="Proteomes" id="UP001385951">
    <property type="component" value="Unassembled WGS sequence"/>
</dbReference>
<name>A0AAW0GHH5_9APHY</name>
<sequence>MAFRRRDSRNPHSSADAYRSLRNPASPLDFQDQDPSPPVTHHGRLSSSEDDTMVPPTPFSPDYAHVNERTALNPATPTRSGRPVSGGDSDSGVPLSPPRPFFLGSSRTDTSDRGSWSSTATLEPVSDSDVGSSESVPRLQTVGAVRRPTVRTTSPTPAAVTTKRSSNGQTVVVGGASKAARAAMRYANASRERAGSVTSQMSTSTSGGAPPIPPPPSASLRARNQHRRRSSTADNASIVTTTSNSHQGPEKTDTLSAEPNPFDTPTSSVYVPTGVNNTPTTEAPGPVQAQETVDSHPLAACYPGRCPRCCSYARICTCTHFSSEIE</sequence>
<proteinExistence type="predicted"/>
<feature type="region of interest" description="Disordered" evidence="1">
    <location>
        <begin position="1"/>
        <end position="265"/>
    </location>
</feature>
<keyword evidence="3" id="KW-1185">Reference proteome</keyword>
<feature type="compositionally biased region" description="Low complexity" evidence="1">
    <location>
        <begin position="123"/>
        <end position="137"/>
    </location>
</feature>
<evidence type="ECO:0000313" key="3">
    <source>
        <dbReference type="Proteomes" id="UP001385951"/>
    </source>
</evidence>
<protein>
    <submittedName>
        <fullName evidence="2">Uncharacterized protein</fullName>
    </submittedName>
</protein>
<evidence type="ECO:0000256" key="1">
    <source>
        <dbReference type="SAM" id="MobiDB-lite"/>
    </source>
</evidence>
<gene>
    <name evidence="2" type="ORF">QCA50_007174</name>
</gene>
<feature type="compositionally biased region" description="Polar residues" evidence="1">
    <location>
        <begin position="232"/>
        <end position="247"/>
    </location>
</feature>
<dbReference type="AlphaFoldDB" id="A0AAW0GHH5"/>
<comment type="caution">
    <text evidence="2">The sequence shown here is derived from an EMBL/GenBank/DDBJ whole genome shotgun (WGS) entry which is preliminary data.</text>
</comment>
<dbReference type="EMBL" id="JASBNA010000008">
    <property type="protein sequence ID" value="KAK7689382.1"/>
    <property type="molecule type" value="Genomic_DNA"/>
</dbReference>